<comment type="subcellular location">
    <subcellularLocation>
        <location evidence="3">Endoplasmic reticulum membrane</location>
        <topology evidence="3">Peripheral membrane protein</topology>
    </subcellularLocation>
    <subcellularLocation>
        <location evidence="2">Microsome membrane</location>
        <topology evidence="2">Peripheral membrane protein</topology>
    </subcellularLocation>
</comment>
<dbReference type="GO" id="GO:0020037">
    <property type="term" value="F:heme binding"/>
    <property type="evidence" value="ECO:0007669"/>
    <property type="project" value="InterPro"/>
</dbReference>
<evidence type="ECO:0000256" key="11">
    <source>
        <dbReference type="ARBA" id="ARBA00023033"/>
    </source>
</evidence>
<keyword evidence="10 13" id="KW-0408">Iron</keyword>
<protein>
    <submittedName>
        <fullName evidence="15">Cytochrome</fullName>
    </submittedName>
</protein>
<dbReference type="InterPro" id="IPR002401">
    <property type="entry name" value="Cyt_P450_E_grp-I"/>
</dbReference>
<evidence type="ECO:0000256" key="12">
    <source>
        <dbReference type="ARBA" id="ARBA00023136"/>
    </source>
</evidence>
<dbReference type="InterPro" id="IPR050476">
    <property type="entry name" value="Insect_CytP450_Detox"/>
</dbReference>
<reference evidence="15" key="1">
    <citation type="submission" date="2016-03" db="EMBL/GenBank/DDBJ databases">
        <title>Gut transcriptome analysis on engorged females of Ornithodoros mimon (Acari: Argasidae) and phylogenetic inferences of soft ticks.</title>
        <authorList>
            <person name="Landulfo G.A."/>
            <person name="Giovanni D."/>
            <person name="Carvalho E."/>
            <person name="Junqueira-de-Azevedo I."/>
            <person name="Patane J."/>
            <person name="Mendoca R."/>
            <person name="Barros-Battesti D."/>
        </authorList>
    </citation>
    <scope>NUCLEOTIDE SEQUENCE</scope>
    <source>
        <strain evidence="15">Females</strain>
        <tissue evidence="15">Gut</tissue>
    </source>
</reference>
<dbReference type="PRINTS" id="PR00463">
    <property type="entry name" value="EP450I"/>
</dbReference>
<dbReference type="PANTHER" id="PTHR24292:SF102">
    <property type="entry name" value="CYTOCHROME P450 FAMILY-RELATED"/>
    <property type="match status" value="1"/>
</dbReference>
<dbReference type="GO" id="GO:0016705">
    <property type="term" value="F:oxidoreductase activity, acting on paired donors, with incorporation or reduction of molecular oxygen"/>
    <property type="evidence" value="ECO:0007669"/>
    <property type="project" value="InterPro"/>
</dbReference>
<evidence type="ECO:0000313" key="15">
    <source>
        <dbReference type="EMBL" id="JAR86867.1"/>
    </source>
</evidence>
<keyword evidence="8" id="KW-0492">Microsome</keyword>
<dbReference type="InterPro" id="IPR001128">
    <property type="entry name" value="Cyt_P450"/>
</dbReference>
<evidence type="ECO:0000256" key="3">
    <source>
        <dbReference type="ARBA" id="ARBA00004406"/>
    </source>
</evidence>
<name>A0A147B7Z1_9ACAR</name>
<dbReference type="PANTHER" id="PTHR24292">
    <property type="entry name" value="CYTOCHROME P450"/>
    <property type="match status" value="1"/>
</dbReference>
<keyword evidence="6 13" id="KW-0479">Metal-binding</keyword>
<dbReference type="GO" id="GO:0005506">
    <property type="term" value="F:iron ion binding"/>
    <property type="evidence" value="ECO:0007669"/>
    <property type="project" value="InterPro"/>
</dbReference>
<dbReference type="PROSITE" id="PS00086">
    <property type="entry name" value="CYTOCHROME_P450"/>
    <property type="match status" value="1"/>
</dbReference>
<dbReference type="InterPro" id="IPR036396">
    <property type="entry name" value="Cyt_P450_sf"/>
</dbReference>
<proteinExistence type="inferred from homology"/>
<evidence type="ECO:0000256" key="6">
    <source>
        <dbReference type="ARBA" id="ARBA00022723"/>
    </source>
</evidence>
<dbReference type="PRINTS" id="PR00385">
    <property type="entry name" value="P450"/>
</dbReference>
<dbReference type="AlphaFoldDB" id="A0A147B7Z1"/>
<dbReference type="InterPro" id="IPR017972">
    <property type="entry name" value="Cyt_P450_CS"/>
</dbReference>
<keyword evidence="9 14" id="KW-0560">Oxidoreductase</keyword>
<evidence type="ECO:0000256" key="4">
    <source>
        <dbReference type="ARBA" id="ARBA00010617"/>
    </source>
</evidence>
<evidence type="ECO:0000256" key="10">
    <source>
        <dbReference type="ARBA" id="ARBA00023004"/>
    </source>
</evidence>
<keyword evidence="12" id="KW-0472">Membrane</keyword>
<keyword evidence="5 13" id="KW-0349">Heme</keyword>
<evidence type="ECO:0000256" key="5">
    <source>
        <dbReference type="ARBA" id="ARBA00022617"/>
    </source>
</evidence>
<evidence type="ECO:0000256" key="7">
    <source>
        <dbReference type="ARBA" id="ARBA00022824"/>
    </source>
</evidence>
<organism evidence="15">
    <name type="scientific">Alectorobius mimon</name>
    <dbReference type="NCBI Taxonomy" id="360319"/>
    <lineage>
        <taxon>Eukaryota</taxon>
        <taxon>Metazoa</taxon>
        <taxon>Ecdysozoa</taxon>
        <taxon>Arthropoda</taxon>
        <taxon>Chelicerata</taxon>
        <taxon>Arachnida</taxon>
        <taxon>Acari</taxon>
        <taxon>Parasitiformes</taxon>
        <taxon>Ixodida</taxon>
        <taxon>Ixodoidea</taxon>
        <taxon>Argasidae</taxon>
        <taxon>Ornithodorinae</taxon>
        <taxon>Alectorobius</taxon>
    </lineage>
</organism>
<dbReference type="SUPFAM" id="SSF48264">
    <property type="entry name" value="Cytochrome P450"/>
    <property type="match status" value="1"/>
</dbReference>
<keyword evidence="7" id="KW-0256">Endoplasmic reticulum</keyword>
<evidence type="ECO:0000256" key="8">
    <source>
        <dbReference type="ARBA" id="ARBA00022848"/>
    </source>
</evidence>
<dbReference type="Gene3D" id="1.10.630.10">
    <property type="entry name" value="Cytochrome P450"/>
    <property type="match status" value="1"/>
</dbReference>
<feature type="non-terminal residue" evidence="15">
    <location>
        <position position="1"/>
    </location>
</feature>
<keyword evidence="11 14" id="KW-0503">Monooxygenase</keyword>
<sequence length="233" mass="26506">RRADLLQSILDAEAQDGELNNNDIKSDPKKISADDVSINATVLLVAAFGTVSTQLSYMLYAIAKHPEVQEKMREEVEAALKKSGELDYNTVMSLTYANQVMQETMRMYPSVIIFTTREAEVDREVSGLKIPAGTTILAPTYQVHMDERHWPEPEKFDPERFSPENSKTRHPLAYQPFGMGPRNCAGMRLAIVEMLYTVARMLLEYRVELGESNREKWAWISTLWCQDRAGDRG</sequence>
<accession>A0A147B7Z1</accession>
<feature type="binding site" description="axial binding residue" evidence="13">
    <location>
        <position position="184"/>
    </location>
    <ligand>
        <name>heme</name>
        <dbReference type="ChEBI" id="CHEBI:30413"/>
    </ligand>
    <ligandPart>
        <name>Fe</name>
        <dbReference type="ChEBI" id="CHEBI:18248"/>
    </ligandPart>
</feature>
<evidence type="ECO:0000256" key="14">
    <source>
        <dbReference type="RuleBase" id="RU000461"/>
    </source>
</evidence>
<dbReference type="EMBL" id="GEIB01001333">
    <property type="protein sequence ID" value="JAR86867.1"/>
    <property type="molecule type" value="Transcribed_RNA"/>
</dbReference>
<evidence type="ECO:0000256" key="9">
    <source>
        <dbReference type="ARBA" id="ARBA00023002"/>
    </source>
</evidence>
<evidence type="ECO:0000256" key="2">
    <source>
        <dbReference type="ARBA" id="ARBA00004174"/>
    </source>
</evidence>
<comment type="cofactor">
    <cofactor evidence="1 13">
        <name>heme</name>
        <dbReference type="ChEBI" id="CHEBI:30413"/>
    </cofactor>
</comment>
<dbReference type="GO" id="GO:0005789">
    <property type="term" value="C:endoplasmic reticulum membrane"/>
    <property type="evidence" value="ECO:0007669"/>
    <property type="project" value="UniProtKB-SubCell"/>
</dbReference>
<evidence type="ECO:0000256" key="1">
    <source>
        <dbReference type="ARBA" id="ARBA00001971"/>
    </source>
</evidence>
<dbReference type="GO" id="GO:0004497">
    <property type="term" value="F:monooxygenase activity"/>
    <property type="evidence" value="ECO:0007669"/>
    <property type="project" value="UniProtKB-KW"/>
</dbReference>
<evidence type="ECO:0000256" key="13">
    <source>
        <dbReference type="PIRSR" id="PIRSR602401-1"/>
    </source>
</evidence>
<comment type="similarity">
    <text evidence="4 14">Belongs to the cytochrome P450 family.</text>
</comment>
<dbReference type="Pfam" id="PF00067">
    <property type="entry name" value="p450"/>
    <property type="match status" value="1"/>
</dbReference>